<dbReference type="Pfam" id="PF04307">
    <property type="entry name" value="YdjM"/>
    <property type="match status" value="1"/>
</dbReference>
<dbReference type="PANTHER" id="PTHR40031">
    <property type="entry name" value="HYPOTHETICAL MEMBRANE SPANNING PROTEIN"/>
    <property type="match status" value="1"/>
</dbReference>
<organism evidence="2 3">
    <name type="scientific">Cohnella candidum</name>
    <dbReference type="NCBI Taxonomy" id="2674991"/>
    <lineage>
        <taxon>Bacteria</taxon>
        <taxon>Bacillati</taxon>
        <taxon>Bacillota</taxon>
        <taxon>Bacilli</taxon>
        <taxon>Bacillales</taxon>
        <taxon>Paenibacillaceae</taxon>
        <taxon>Cohnella</taxon>
    </lineage>
</organism>
<reference evidence="2 3" key="1">
    <citation type="submission" date="2018-10" db="EMBL/GenBank/DDBJ databases">
        <title>Genome Sequence of Cohnella sp.</title>
        <authorList>
            <person name="Srinivasan S."/>
            <person name="Kim M.K."/>
        </authorList>
    </citation>
    <scope>NUCLEOTIDE SEQUENCE [LARGE SCALE GENOMIC DNA]</scope>
    <source>
        <strain evidence="2 3">18JY8-7</strain>
    </source>
</reference>
<gene>
    <name evidence="2" type="ORF">EAV92_06700</name>
</gene>
<feature type="transmembrane region" description="Helical" evidence="1">
    <location>
        <begin position="218"/>
        <end position="239"/>
    </location>
</feature>
<evidence type="ECO:0000313" key="3">
    <source>
        <dbReference type="Proteomes" id="UP000269097"/>
    </source>
</evidence>
<feature type="transmembrane region" description="Helical" evidence="1">
    <location>
        <begin position="190"/>
        <end position="206"/>
    </location>
</feature>
<dbReference type="AlphaFoldDB" id="A0A3G3K702"/>
<feature type="transmembrane region" description="Helical" evidence="1">
    <location>
        <begin position="122"/>
        <end position="140"/>
    </location>
</feature>
<dbReference type="EMBL" id="CP033433">
    <property type="protein sequence ID" value="AYQ75529.1"/>
    <property type="molecule type" value="Genomic_DNA"/>
</dbReference>
<keyword evidence="3" id="KW-1185">Reference proteome</keyword>
<protein>
    <submittedName>
        <fullName evidence="2">Metal-dependent hydrolase</fullName>
    </submittedName>
</protein>
<keyword evidence="2" id="KW-0378">Hydrolase</keyword>
<keyword evidence="1" id="KW-0812">Transmembrane</keyword>
<accession>A0A3G3K702</accession>
<sequence>MPPVAKGLTSAPSTSGSVGKQAWLLTLPVEFAIIMSSAWDAYTIMEGPIQLPGDAPMDYMTHSLFGVAAYAAQDKSKLDVKTKIALLATSVGANIIPDIDIQWATKTNDSYLIYHRGITHSFLMAPVWAGLFALLAFLLVRAKGKRFFLTALAGVLLHIVSDWTNPWGTGLLEPFTSRRYVSGFIPNKGYVFWCFAAAIAVLLPFFRMPKQRLRVLRGFWALSAFYVLFQLGHASYLYADLKAQGYEHVAIRADRWPGGFSYYAKKGGEIVEGRSDLRGRQPSGIVQEYRTDPVDLDPLMENPSARALILFAPFVGTQDLGDSVRLFDPRFAGRRGFLDIVVPKPNPSSN</sequence>
<dbReference type="PANTHER" id="PTHR40031:SF1">
    <property type="entry name" value="MEMBRANE-BOUND METAL-DEPENDENT HYDROLASE"/>
    <property type="match status" value="1"/>
</dbReference>
<evidence type="ECO:0000256" key="1">
    <source>
        <dbReference type="SAM" id="Phobius"/>
    </source>
</evidence>
<dbReference type="InterPro" id="IPR053170">
    <property type="entry name" value="Transcription_regulator"/>
</dbReference>
<dbReference type="KEGG" id="coh:EAV92_06700"/>
<proteinExistence type="predicted"/>
<keyword evidence="1" id="KW-0472">Membrane</keyword>
<evidence type="ECO:0000313" key="2">
    <source>
        <dbReference type="EMBL" id="AYQ75529.1"/>
    </source>
</evidence>
<name>A0A3G3K702_9BACL</name>
<keyword evidence="1" id="KW-1133">Transmembrane helix</keyword>
<dbReference type="Proteomes" id="UP000269097">
    <property type="component" value="Chromosome"/>
</dbReference>
<dbReference type="InterPro" id="IPR007404">
    <property type="entry name" value="YdjM-like"/>
</dbReference>
<dbReference type="GO" id="GO:0016787">
    <property type="term" value="F:hydrolase activity"/>
    <property type="evidence" value="ECO:0007669"/>
    <property type="project" value="UniProtKB-KW"/>
</dbReference>
<feature type="transmembrane region" description="Helical" evidence="1">
    <location>
        <begin position="147"/>
        <end position="164"/>
    </location>
</feature>